<proteinExistence type="inferred from homology"/>
<dbReference type="GO" id="GO:0030950">
    <property type="term" value="P:establishment or maintenance of actin cytoskeleton polarity"/>
    <property type="evidence" value="ECO:0007669"/>
    <property type="project" value="EnsemblFungi"/>
</dbReference>
<evidence type="ECO:0000313" key="12">
    <source>
        <dbReference type="EMBL" id="ODV60439.1"/>
    </source>
</evidence>
<sequence>MLSKAAIVGFAVFLFLFFQAYAEEISLEGTWSSKSNTVFTGPGFFDPVDELLIEPALPGRSYSFTSDGYWEEALYIVTANSRNHSCPTAVLQFQHGRYEILSNGSLSLMPFESDGRQLLSAPCDDGGVSIYSRYIQSELFKAYTLSIDDYHGQYKLQLYQFDGAPIQPLYLAYKPPMMLPTQVLNPTNSQDTDIATETETSLRKRVRRSLEIKQKLPHLRKSNEDRFDSLWYVALGIFSLGGFCYAFF</sequence>
<feature type="chain" id="PRO_5008910476" description="Protein ROT1" evidence="11">
    <location>
        <begin position="23"/>
        <end position="248"/>
    </location>
</feature>
<evidence type="ECO:0000256" key="1">
    <source>
        <dbReference type="ARBA" id="ARBA00004115"/>
    </source>
</evidence>
<evidence type="ECO:0000313" key="13">
    <source>
        <dbReference type="Proteomes" id="UP000095038"/>
    </source>
</evidence>
<dbReference type="AlphaFoldDB" id="A0A1D2VFR1"/>
<keyword evidence="6 9" id="KW-0256">Endoplasmic reticulum</keyword>
<dbReference type="FunCoup" id="A0A1D2VFR1">
    <property type="interactions" value="22"/>
</dbReference>
<evidence type="ECO:0000256" key="6">
    <source>
        <dbReference type="ARBA" id="ARBA00022824"/>
    </source>
</evidence>
<reference evidence="13" key="1">
    <citation type="submission" date="2016-05" db="EMBL/GenBank/DDBJ databases">
        <title>Comparative genomics of biotechnologically important yeasts.</title>
        <authorList>
            <consortium name="DOE Joint Genome Institute"/>
            <person name="Riley R."/>
            <person name="Haridas S."/>
            <person name="Wolfe K.H."/>
            <person name="Lopes M.R."/>
            <person name="Hittinger C.T."/>
            <person name="Goker M."/>
            <person name="Salamov A."/>
            <person name="Wisecaver J."/>
            <person name="Long T.M."/>
            <person name="Aerts A.L."/>
            <person name="Barry K."/>
            <person name="Choi C."/>
            <person name="Clum A."/>
            <person name="Coughlan A.Y."/>
            <person name="Deshpande S."/>
            <person name="Douglass A.P."/>
            <person name="Hanson S.J."/>
            <person name="Klenk H.-P."/>
            <person name="Labutti K."/>
            <person name="Lapidus A."/>
            <person name="Lindquist E."/>
            <person name="Lipzen A."/>
            <person name="Meier-Kolthoff J.P."/>
            <person name="Ohm R.A."/>
            <person name="Otillar R.P."/>
            <person name="Pangilinan J."/>
            <person name="Peng Y."/>
            <person name="Rokas A."/>
            <person name="Rosa C.A."/>
            <person name="Scheuner C."/>
            <person name="Sibirny A.A."/>
            <person name="Slot J.C."/>
            <person name="Stielow J.B."/>
            <person name="Sun H."/>
            <person name="Kurtzman C.P."/>
            <person name="Blackwell M."/>
            <person name="Grigoriev I.V."/>
            <person name="Jeffries T.W."/>
        </authorList>
    </citation>
    <scope>NUCLEOTIDE SEQUENCE [LARGE SCALE GENOMIC DNA]</scope>
    <source>
        <strain evidence="13">DSM 1968</strain>
    </source>
</reference>
<dbReference type="GO" id="GO:0051082">
    <property type="term" value="F:unfolded protein binding"/>
    <property type="evidence" value="ECO:0007669"/>
    <property type="project" value="EnsemblFungi"/>
</dbReference>
<dbReference type="Pfam" id="PF10681">
    <property type="entry name" value="Rot1"/>
    <property type="match status" value="1"/>
</dbReference>
<feature type="signal peptide" evidence="11">
    <location>
        <begin position="1"/>
        <end position="22"/>
    </location>
</feature>
<dbReference type="GO" id="GO:0035269">
    <property type="term" value="P:protein O-linked glycosylation via mannose"/>
    <property type="evidence" value="ECO:0007669"/>
    <property type="project" value="EnsemblFungi"/>
</dbReference>
<evidence type="ECO:0000256" key="11">
    <source>
        <dbReference type="SAM" id="SignalP"/>
    </source>
</evidence>
<comment type="similarity">
    <text evidence="2 9">Belongs to the ROT1 family.</text>
</comment>
<organism evidence="12 13">
    <name type="scientific">Ascoidea rubescens DSM 1968</name>
    <dbReference type="NCBI Taxonomy" id="1344418"/>
    <lineage>
        <taxon>Eukaryota</taxon>
        <taxon>Fungi</taxon>
        <taxon>Dikarya</taxon>
        <taxon>Ascomycota</taxon>
        <taxon>Saccharomycotina</taxon>
        <taxon>Saccharomycetes</taxon>
        <taxon>Ascoideaceae</taxon>
        <taxon>Ascoidea</taxon>
    </lineage>
</organism>
<evidence type="ECO:0000256" key="10">
    <source>
        <dbReference type="SAM" id="Phobius"/>
    </source>
</evidence>
<keyword evidence="5 11" id="KW-0732">Signal</keyword>
<evidence type="ECO:0000256" key="3">
    <source>
        <dbReference type="ARBA" id="ARBA00017291"/>
    </source>
</evidence>
<keyword evidence="8 9" id="KW-0472">Membrane</keyword>
<dbReference type="PIRSF" id="PIRSF017290">
    <property type="entry name" value="ROT1_prd"/>
    <property type="match status" value="1"/>
</dbReference>
<keyword evidence="13" id="KW-1185">Reference proteome</keyword>
<gene>
    <name evidence="12" type="ORF">ASCRUDRAFT_35651</name>
</gene>
<evidence type="ECO:0000256" key="5">
    <source>
        <dbReference type="ARBA" id="ARBA00022729"/>
    </source>
</evidence>
<dbReference type="GO" id="GO:0005789">
    <property type="term" value="C:endoplasmic reticulum membrane"/>
    <property type="evidence" value="ECO:0007669"/>
    <property type="project" value="UniProtKB-SubCell"/>
</dbReference>
<evidence type="ECO:0000256" key="4">
    <source>
        <dbReference type="ARBA" id="ARBA00022692"/>
    </source>
</evidence>
<dbReference type="GO" id="GO:0006458">
    <property type="term" value="P:'de novo' protein folding"/>
    <property type="evidence" value="ECO:0007669"/>
    <property type="project" value="EnsemblFungi"/>
</dbReference>
<dbReference type="GO" id="GO:0034975">
    <property type="term" value="P:protein folding in endoplasmic reticulum"/>
    <property type="evidence" value="ECO:0007669"/>
    <property type="project" value="EnsemblFungi"/>
</dbReference>
<keyword evidence="4 10" id="KW-0812">Transmembrane</keyword>
<dbReference type="InParanoid" id="A0A1D2VFR1"/>
<comment type="function">
    <text evidence="9">Required for normal levels of the cell wall 1,6-beta-glucan. Involved in a protein folding machinery chaperoning proteins acting in various physiological processes including cell wall synthesis and lysis of autophagic bodies.</text>
</comment>
<dbReference type="GO" id="GO:0009272">
    <property type="term" value="P:fungal-type cell wall biogenesis"/>
    <property type="evidence" value="ECO:0007669"/>
    <property type="project" value="EnsemblFungi"/>
</dbReference>
<comment type="subcellular location">
    <subcellularLocation>
        <location evidence="1">Endoplasmic reticulum membrane</location>
        <topology evidence="1">Single-pass type I membrane protein</topology>
    </subcellularLocation>
</comment>
<evidence type="ECO:0000256" key="7">
    <source>
        <dbReference type="ARBA" id="ARBA00022989"/>
    </source>
</evidence>
<dbReference type="Proteomes" id="UP000095038">
    <property type="component" value="Unassembled WGS sequence"/>
</dbReference>
<dbReference type="OrthoDB" id="5327821at2759"/>
<evidence type="ECO:0000256" key="8">
    <source>
        <dbReference type="ARBA" id="ARBA00023136"/>
    </source>
</evidence>
<keyword evidence="7 10" id="KW-1133">Transmembrane helix</keyword>
<dbReference type="GO" id="GO:0007118">
    <property type="term" value="P:budding cell apical bud growth"/>
    <property type="evidence" value="ECO:0007669"/>
    <property type="project" value="EnsemblFungi"/>
</dbReference>
<evidence type="ECO:0000256" key="9">
    <source>
        <dbReference type="PIRNR" id="PIRNR017290"/>
    </source>
</evidence>
<dbReference type="GeneID" id="30964267"/>
<protein>
    <recommendedName>
        <fullName evidence="3 9">Protein ROT1</fullName>
    </recommendedName>
</protein>
<name>A0A1D2VFR1_9ASCO</name>
<dbReference type="PANTHER" id="PTHR28090:SF1">
    <property type="entry name" value="PROTEIN ROT1"/>
    <property type="match status" value="1"/>
</dbReference>
<dbReference type="GO" id="GO:0006487">
    <property type="term" value="P:protein N-linked glycosylation"/>
    <property type="evidence" value="ECO:0007669"/>
    <property type="project" value="EnsemblFungi"/>
</dbReference>
<dbReference type="PANTHER" id="PTHR28090">
    <property type="entry name" value="PROTEIN ROT1"/>
    <property type="match status" value="1"/>
</dbReference>
<dbReference type="InterPro" id="IPR019623">
    <property type="entry name" value="Rot1"/>
</dbReference>
<evidence type="ECO:0000256" key="2">
    <source>
        <dbReference type="ARBA" id="ARBA00007149"/>
    </source>
</evidence>
<dbReference type="STRING" id="1344418.A0A1D2VFR1"/>
<dbReference type="EMBL" id="KV454482">
    <property type="protein sequence ID" value="ODV60439.1"/>
    <property type="molecule type" value="Genomic_DNA"/>
</dbReference>
<feature type="transmembrane region" description="Helical" evidence="10">
    <location>
        <begin position="229"/>
        <end position="247"/>
    </location>
</feature>
<accession>A0A1D2VFR1</accession>
<dbReference type="RefSeq" id="XP_020046746.1">
    <property type="nucleotide sequence ID" value="XM_020190631.1"/>
</dbReference>